<dbReference type="RefSeq" id="WP_115668468.1">
    <property type="nucleotide sequence ID" value="NZ_UEYP01000001.1"/>
</dbReference>
<dbReference type="Proteomes" id="UP000254764">
    <property type="component" value="Unassembled WGS sequence"/>
</dbReference>
<dbReference type="InterPro" id="IPR036513">
    <property type="entry name" value="STAS_dom_sf"/>
</dbReference>
<dbReference type="SUPFAM" id="SSF52091">
    <property type="entry name" value="SpoIIaa-like"/>
    <property type="match status" value="1"/>
</dbReference>
<dbReference type="AlphaFoldDB" id="A0A376AC62"/>
<evidence type="ECO:0000313" key="3">
    <source>
        <dbReference type="Proteomes" id="UP000254764"/>
    </source>
</evidence>
<proteinExistence type="predicted"/>
<keyword evidence="3" id="KW-1185">Reference proteome</keyword>
<reference evidence="3" key="1">
    <citation type="submission" date="2018-07" db="EMBL/GenBank/DDBJ databases">
        <authorList>
            <person name="Peiro R."/>
            <person name="Begona"/>
            <person name="Cbmso G."/>
            <person name="Lopez M."/>
            <person name="Gonzalez S."/>
        </authorList>
    </citation>
    <scope>NUCLEOTIDE SEQUENCE [LARGE SCALE GENOMIC DNA]</scope>
</reference>
<dbReference type="InterPro" id="IPR058548">
    <property type="entry name" value="MlaB-like_STAS"/>
</dbReference>
<dbReference type="Pfam" id="PF13466">
    <property type="entry name" value="STAS_2"/>
    <property type="match status" value="1"/>
</dbReference>
<evidence type="ECO:0000259" key="1">
    <source>
        <dbReference type="Pfam" id="PF13466"/>
    </source>
</evidence>
<organism evidence="2 3">
    <name type="scientific">Ciceribacter selenitireducens ATCC BAA-1503</name>
    <dbReference type="NCBI Taxonomy" id="1336235"/>
    <lineage>
        <taxon>Bacteria</taxon>
        <taxon>Pseudomonadati</taxon>
        <taxon>Pseudomonadota</taxon>
        <taxon>Alphaproteobacteria</taxon>
        <taxon>Hyphomicrobiales</taxon>
        <taxon>Rhizobiaceae</taxon>
        <taxon>Ciceribacter</taxon>
    </lineage>
</organism>
<name>A0A376AC62_9HYPH</name>
<dbReference type="Gene3D" id="3.30.750.24">
    <property type="entry name" value="STAS domain"/>
    <property type="match status" value="1"/>
</dbReference>
<dbReference type="EMBL" id="UEYP01000001">
    <property type="protein sequence ID" value="SSC65396.1"/>
    <property type="molecule type" value="Genomic_DNA"/>
</dbReference>
<accession>A0A376AC62</accession>
<protein>
    <recommendedName>
        <fullName evidence="1">MlaB-like STAS domain-containing protein</fullName>
    </recommendedName>
</protein>
<evidence type="ECO:0000313" key="2">
    <source>
        <dbReference type="EMBL" id="SSC65396.1"/>
    </source>
</evidence>
<feature type="domain" description="MlaB-like STAS" evidence="1">
    <location>
        <begin position="11"/>
        <end position="87"/>
    </location>
</feature>
<gene>
    <name evidence="2" type="ORF">RHIZ70_1104</name>
</gene>
<dbReference type="OrthoDB" id="7280289at2"/>
<dbReference type="STRING" id="1336235.GCA_000518785_01838"/>
<sequence>MAAKKGEQKSLKLSAVLDLNEASNLKANLMSLRGGAVAIDASGVERVGAQCAQILVAGAKAWEADKKPFTYVKASDAFLKTLQLIGVNVDHLLAKEIRQ</sequence>